<evidence type="ECO:0000259" key="3">
    <source>
        <dbReference type="PROSITE" id="PS51471"/>
    </source>
</evidence>
<evidence type="ECO:0000256" key="1">
    <source>
        <dbReference type="ARBA" id="ARBA00008056"/>
    </source>
</evidence>
<dbReference type="GO" id="GO:0016491">
    <property type="term" value="F:oxidoreductase activity"/>
    <property type="evidence" value="ECO:0007669"/>
    <property type="project" value="UniProtKB-KW"/>
</dbReference>
<dbReference type="InterPro" id="IPR005123">
    <property type="entry name" value="Oxoglu/Fe-dep_dioxygenase_dom"/>
</dbReference>
<dbReference type="PROSITE" id="PS51471">
    <property type="entry name" value="FE2OG_OXY"/>
    <property type="match status" value="1"/>
</dbReference>
<dbReference type="GO" id="GO:0046872">
    <property type="term" value="F:metal ion binding"/>
    <property type="evidence" value="ECO:0007669"/>
    <property type="project" value="UniProtKB-KW"/>
</dbReference>
<dbReference type="Pfam" id="PF14226">
    <property type="entry name" value="DIOX_N"/>
    <property type="match status" value="1"/>
</dbReference>
<dbReference type="Pfam" id="PF03171">
    <property type="entry name" value="2OG-FeII_Oxy"/>
    <property type="match status" value="1"/>
</dbReference>
<feature type="domain" description="Fe2OG dioxygenase" evidence="3">
    <location>
        <begin position="181"/>
        <end position="289"/>
    </location>
</feature>
<protein>
    <submittedName>
        <fullName evidence="4">Clavaminate synthase-like protein</fullName>
    </submittedName>
</protein>
<dbReference type="Gene3D" id="2.60.120.330">
    <property type="entry name" value="B-lactam Antibiotic, Isopenicillin N Synthase, Chain"/>
    <property type="match status" value="1"/>
</dbReference>
<dbReference type="GO" id="GO:0044283">
    <property type="term" value="P:small molecule biosynthetic process"/>
    <property type="evidence" value="ECO:0007669"/>
    <property type="project" value="UniProtKB-ARBA"/>
</dbReference>
<evidence type="ECO:0000313" key="5">
    <source>
        <dbReference type="Proteomes" id="UP000572817"/>
    </source>
</evidence>
<comment type="caution">
    <text evidence="4">The sequence shown here is derived from an EMBL/GenBank/DDBJ whole genome shotgun (WGS) entry which is preliminary data.</text>
</comment>
<accession>A0A8H4ILX0</accession>
<dbReference type="AlphaFoldDB" id="A0A8H4ILX0"/>
<dbReference type="PANTHER" id="PTHR47990">
    <property type="entry name" value="2-OXOGLUTARATE (2OG) AND FE(II)-DEPENDENT OXYGENASE SUPERFAMILY PROTEIN-RELATED"/>
    <property type="match status" value="1"/>
</dbReference>
<keyword evidence="2" id="KW-0560">Oxidoreductase</keyword>
<dbReference type="PRINTS" id="PR00682">
    <property type="entry name" value="IPNSYNTHASE"/>
</dbReference>
<keyword evidence="2" id="KW-0479">Metal-binding</keyword>
<dbReference type="InterPro" id="IPR027443">
    <property type="entry name" value="IPNS-like_sf"/>
</dbReference>
<dbReference type="OrthoDB" id="288590at2759"/>
<keyword evidence="5" id="KW-1185">Reference proteome</keyword>
<dbReference type="InterPro" id="IPR026992">
    <property type="entry name" value="DIOX_N"/>
</dbReference>
<sequence>MIAKIDENTHIPPTIDIAPSFFGDLAARKAVASQIHEASHNLGYFYVVGHGIPDEVCSQLLGQVKRFFTELSDEQKLALKGVGGYGYETTGYTSAQGEPETKQAFNLGYEERLDELVTPDNKPRRTFGGNAWPQEQDLPGFFDGVKSYFSKVVHLHLHLVRLYALGLGLPENYFDEFVTNRQVSARLMQYPRSKNPAPFDPERDNEQIGMGAHSDYQTLTINHASAGGLEILSKEGRWLQVPRQEGALIVNPGDFFQRITNDKYQSTMHRVVNRTAEERYSMPVFFSFDYDRPVPILPTCVSEKEPAKYPPVAAGRYILERSQTTTRAGAERNIMRKAGWLPNEPEEKETEEQRLFRESKARKLKAIEAIMGLTDEN</sequence>
<dbReference type="EMBL" id="WWBZ02000062">
    <property type="protein sequence ID" value="KAF4302674.1"/>
    <property type="molecule type" value="Genomic_DNA"/>
</dbReference>
<evidence type="ECO:0000256" key="2">
    <source>
        <dbReference type="RuleBase" id="RU003682"/>
    </source>
</evidence>
<dbReference type="SUPFAM" id="SSF51197">
    <property type="entry name" value="Clavaminate synthase-like"/>
    <property type="match status" value="1"/>
</dbReference>
<evidence type="ECO:0000313" key="4">
    <source>
        <dbReference type="EMBL" id="KAF4302674.1"/>
    </source>
</evidence>
<dbReference type="InterPro" id="IPR050231">
    <property type="entry name" value="Iron_ascorbate_oxido_reductase"/>
</dbReference>
<proteinExistence type="inferred from homology"/>
<dbReference type="Proteomes" id="UP000572817">
    <property type="component" value="Unassembled WGS sequence"/>
</dbReference>
<keyword evidence="2" id="KW-0408">Iron</keyword>
<gene>
    <name evidence="4" type="ORF">GTA08_BOTSDO09480</name>
</gene>
<name>A0A8H4ILX0_9PEZI</name>
<comment type="similarity">
    <text evidence="1 2">Belongs to the iron/ascorbate-dependent oxidoreductase family.</text>
</comment>
<organism evidence="4 5">
    <name type="scientific">Botryosphaeria dothidea</name>
    <dbReference type="NCBI Taxonomy" id="55169"/>
    <lineage>
        <taxon>Eukaryota</taxon>
        <taxon>Fungi</taxon>
        <taxon>Dikarya</taxon>
        <taxon>Ascomycota</taxon>
        <taxon>Pezizomycotina</taxon>
        <taxon>Dothideomycetes</taxon>
        <taxon>Dothideomycetes incertae sedis</taxon>
        <taxon>Botryosphaeriales</taxon>
        <taxon>Botryosphaeriaceae</taxon>
        <taxon>Botryosphaeria</taxon>
    </lineage>
</organism>
<dbReference type="InterPro" id="IPR044861">
    <property type="entry name" value="IPNS-like_FE2OG_OXY"/>
</dbReference>
<reference evidence="4" key="1">
    <citation type="submission" date="2020-04" db="EMBL/GenBank/DDBJ databases">
        <title>Genome Assembly and Annotation of Botryosphaeria dothidea sdau 11-99, a Latent Pathogen of Apple Fruit Ring Rot in China.</title>
        <authorList>
            <person name="Yu C."/>
            <person name="Diao Y."/>
            <person name="Lu Q."/>
            <person name="Zhao J."/>
            <person name="Cui S."/>
            <person name="Peng C."/>
            <person name="He B."/>
            <person name="Liu H."/>
        </authorList>
    </citation>
    <scope>NUCLEOTIDE SEQUENCE [LARGE SCALE GENOMIC DNA]</scope>
    <source>
        <strain evidence="4">Sdau11-99</strain>
    </source>
</reference>